<dbReference type="EMBL" id="AMGW01000001">
    <property type="protein sequence ID" value="EXJ64908.1"/>
    <property type="molecule type" value="Genomic_DNA"/>
</dbReference>
<sequence>MIFSRSPFPLEDVSDQHLQQLCEVLWSWKICLRCRAGQGCTVPECPWPRSLRLARYFAFYKDITASYVPEFLPGCHPALRSHEDLFEIIRALKTQPDVPRSQLTQHYFSNRDGGNAPLPPVADQDRAVNLAVRAMTMIKCSADRQSSDSLELGIRPLQWRQEISLSQFLREAFPKTNHPALGEKDNTGSSVEIKANLTAQRLKKVAGLKFQPTNDLREHLKLDQKLGVVLIFDHTAFLTEHLIASRSISTNASAGQAIELGNLPRQLTLESLDSVQRILFPPDLQSQSLLRSLVSKAGFDPDCMRFESAPHRSDSENDIVYQHFCAKLMDLYDELLNPTPRSVVDKWVEKRSGARHVMMATLVGVIIAIFLGILGLAVSIFQAWVGYQAWKHPLPNV</sequence>
<name>W9WAF1_9EURO</name>
<proteinExistence type="predicted"/>
<protein>
    <submittedName>
        <fullName evidence="2">Uncharacterized protein</fullName>
    </submittedName>
</protein>
<dbReference type="AlphaFoldDB" id="W9WAF1"/>
<organism evidence="2 3">
    <name type="scientific">Cladophialophora yegresii CBS 114405</name>
    <dbReference type="NCBI Taxonomy" id="1182544"/>
    <lineage>
        <taxon>Eukaryota</taxon>
        <taxon>Fungi</taxon>
        <taxon>Dikarya</taxon>
        <taxon>Ascomycota</taxon>
        <taxon>Pezizomycotina</taxon>
        <taxon>Eurotiomycetes</taxon>
        <taxon>Chaetothyriomycetidae</taxon>
        <taxon>Chaetothyriales</taxon>
        <taxon>Herpotrichiellaceae</taxon>
        <taxon>Cladophialophora</taxon>
    </lineage>
</organism>
<evidence type="ECO:0000313" key="2">
    <source>
        <dbReference type="EMBL" id="EXJ64908.1"/>
    </source>
</evidence>
<dbReference type="eggNOG" id="ENOG502SI63">
    <property type="taxonomic scope" value="Eukaryota"/>
</dbReference>
<keyword evidence="1" id="KW-0812">Transmembrane</keyword>
<comment type="caution">
    <text evidence="2">The sequence shown here is derived from an EMBL/GenBank/DDBJ whole genome shotgun (WGS) entry which is preliminary data.</text>
</comment>
<evidence type="ECO:0000256" key="1">
    <source>
        <dbReference type="SAM" id="Phobius"/>
    </source>
</evidence>
<dbReference type="Proteomes" id="UP000019473">
    <property type="component" value="Unassembled WGS sequence"/>
</dbReference>
<keyword evidence="3" id="KW-1185">Reference proteome</keyword>
<feature type="transmembrane region" description="Helical" evidence="1">
    <location>
        <begin position="360"/>
        <end position="385"/>
    </location>
</feature>
<keyword evidence="1" id="KW-0472">Membrane</keyword>
<evidence type="ECO:0000313" key="3">
    <source>
        <dbReference type="Proteomes" id="UP000019473"/>
    </source>
</evidence>
<dbReference type="RefSeq" id="XP_007753475.1">
    <property type="nucleotide sequence ID" value="XM_007755285.1"/>
</dbReference>
<dbReference type="VEuPathDB" id="FungiDB:A1O7_01247"/>
<dbReference type="GeneID" id="19175860"/>
<dbReference type="OrthoDB" id="5428890at2759"/>
<gene>
    <name evidence="2" type="ORF">A1O7_01247</name>
</gene>
<keyword evidence="1" id="KW-1133">Transmembrane helix</keyword>
<dbReference type="STRING" id="1182544.W9WAF1"/>
<reference evidence="2 3" key="1">
    <citation type="submission" date="2013-03" db="EMBL/GenBank/DDBJ databases">
        <title>The Genome Sequence of Cladophialophora yegresii CBS 114405.</title>
        <authorList>
            <consortium name="The Broad Institute Genomics Platform"/>
            <person name="Cuomo C."/>
            <person name="de Hoog S."/>
            <person name="Gorbushina A."/>
            <person name="Walker B."/>
            <person name="Young S.K."/>
            <person name="Zeng Q."/>
            <person name="Gargeya S."/>
            <person name="Fitzgerald M."/>
            <person name="Haas B."/>
            <person name="Abouelleil A."/>
            <person name="Allen A.W."/>
            <person name="Alvarado L."/>
            <person name="Arachchi H.M."/>
            <person name="Berlin A.M."/>
            <person name="Chapman S.B."/>
            <person name="Gainer-Dewar J."/>
            <person name="Goldberg J."/>
            <person name="Griggs A."/>
            <person name="Gujja S."/>
            <person name="Hansen M."/>
            <person name="Howarth C."/>
            <person name="Imamovic A."/>
            <person name="Ireland A."/>
            <person name="Larimer J."/>
            <person name="McCowan C."/>
            <person name="Murphy C."/>
            <person name="Pearson M."/>
            <person name="Poon T.W."/>
            <person name="Priest M."/>
            <person name="Roberts A."/>
            <person name="Saif S."/>
            <person name="Shea T."/>
            <person name="Sisk P."/>
            <person name="Sykes S."/>
            <person name="Wortman J."/>
            <person name="Nusbaum C."/>
            <person name="Birren B."/>
        </authorList>
    </citation>
    <scope>NUCLEOTIDE SEQUENCE [LARGE SCALE GENOMIC DNA]</scope>
    <source>
        <strain evidence="2 3">CBS 114405</strain>
    </source>
</reference>
<dbReference type="HOGENOM" id="CLU_062847_0_0_1"/>
<accession>W9WAF1</accession>